<gene>
    <name evidence="2" type="ORF">BN961_02157</name>
</gene>
<keyword evidence="3" id="KW-1185">Reference proteome</keyword>
<keyword evidence="1" id="KW-1133">Transmembrane helix</keyword>
<proteinExistence type="predicted"/>
<reference evidence="2 3" key="1">
    <citation type="journal article" date="2014" name="Genome Announc.">
        <title>Genome Sequence of Afipia felis Strain 76713, Isolated in Hospital Water Using an Amoeba Co-Culture Procedure.</title>
        <authorList>
            <person name="Benamar S."/>
            <person name="La Scola B."/>
            <person name="Croce O."/>
        </authorList>
    </citation>
    <scope>NUCLEOTIDE SEQUENCE [LARGE SCALE GENOMIC DNA]</scope>
    <source>
        <strain evidence="2 3">76713</strain>
    </source>
</reference>
<dbReference type="STRING" id="1035.BN961_02157"/>
<evidence type="ECO:0000313" key="3">
    <source>
        <dbReference type="Proteomes" id="UP000035762"/>
    </source>
</evidence>
<protein>
    <submittedName>
        <fullName evidence="2">Uncharacterized protein</fullName>
    </submittedName>
</protein>
<feature type="transmembrane region" description="Helical" evidence="1">
    <location>
        <begin position="12"/>
        <end position="32"/>
    </location>
</feature>
<accession>A0A090MSZ9</accession>
<sequence length="36" mass="4071">MSAFRQNLYDIAFVTFPVGLVITLCFIIHGIAQGWQ</sequence>
<evidence type="ECO:0000256" key="1">
    <source>
        <dbReference type="SAM" id="Phobius"/>
    </source>
</evidence>
<dbReference type="AlphaFoldDB" id="A0A090MSZ9"/>
<keyword evidence="1" id="KW-0472">Membrane</keyword>
<dbReference type="EMBL" id="CCAZ020000001">
    <property type="protein sequence ID" value="CEG08739.1"/>
    <property type="molecule type" value="Genomic_DNA"/>
</dbReference>
<comment type="caution">
    <text evidence="2">The sequence shown here is derived from an EMBL/GenBank/DDBJ whole genome shotgun (WGS) entry which is preliminary data.</text>
</comment>
<keyword evidence="1" id="KW-0812">Transmembrane</keyword>
<dbReference type="Proteomes" id="UP000035762">
    <property type="component" value="Unassembled WGS sequence"/>
</dbReference>
<name>A0A090MSZ9_AFIFE</name>
<evidence type="ECO:0000313" key="2">
    <source>
        <dbReference type="EMBL" id="CEG08739.1"/>
    </source>
</evidence>
<organism evidence="2 3">
    <name type="scientific">Afipia felis</name>
    <name type="common">Cat scratch disease bacillus</name>
    <dbReference type="NCBI Taxonomy" id="1035"/>
    <lineage>
        <taxon>Bacteria</taxon>
        <taxon>Pseudomonadati</taxon>
        <taxon>Pseudomonadota</taxon>
        <taxon>Alphaproteobacteria</taxon>
        <taxon>Hyphomicrobiales</taxon>
        <taxon>Nitrobacteraceae</taxon>
        <taxon>Afipia</taxon>
    </lineage>
</organism>